<keyword evidence="3" id="KW-1185">Reference proteome</keyword>
<dbReference type="InterPro" id="IPR000209">
    <property type="entry name" value="Peptidase_S8/S53_dom"/>
</dbReference>
<feature type="domain" description="Peptidase S8/S53" evidence="1">
    <location>
        <begin position="157"/>
        <end position="397"/>
    </location>
</feature>
<accession>A0A5M3Y3A6</accession>
<dbReference type="RefSeq" id="WP_170322008.1">
    <property type="nucleotide sequence ID" value="NZ_BAAAHM010000024.1"/>
</dbReference>
<protein>
    <recommendedName>
        <fullName evidence="1">Peptidase S8/S53 domain-containing protein</fullName>
    </recommendedName>
</protein>
<organism evidence="2 3">
    <name type="scientific">Acrocarpospora pleiomorpha</name>
    <dbReference type="NCBI Taxonomy" id="90975"/>
    <lineage>
        <taxon>Bacteria</taxon>
        <taxon>Bacillati</taxon>
        <taxon>Actinomycetota</taxon>
        <taxon>Actinomycetes</taxon>
        <taxon>Streptosporangiales</taxon>
        <taxon>Streptosporangiaceae</taxon>
        <taxon>Acrocarpospora</taxon>
    </lineage>
</organism>
<dbReference type="Gene3D" id="3.40.50.200">
    <property type="entry name" value="Peptidase S8/S53 domain"/>
    <property type="match status" value="1"/>
</dbReference>
<dbReference type="GO" id="GO:0004252">
    <property type="term" value="F:serine-type endopeptidase activity"/>
    <property type="evidence" value="ECO:0007669"/>
    <property type="project" value="InterPro"/>
</dbReference>
<dbReference type="Proteomes" id="UP000377595">
    <property type="component" value="Unassembled WGS sequence"/>
</dbReference>
<reference evidence="2 3" key="1">
    <citation type="submission" date="2019-10" db="EMBL/GenBank/DDBJ databases">
        <title>Whole genome shotgun sequence of Acrocarpospora pleiomorpha NBRC 16267.</title>
        <authorList>
            <person name="Ichikawa N."/>
            <person name="Kimura A."/>
            <person name="Kitahashi Y."/>
            <person name="Komaki H."/>
            <person name="Oguchi A."/>
        </authorList>
    </citation>
    <scope>NUCLEOTIDE SEQUENCE [LARGE SCALE GENOMIC DNA]</scope>
    <source>
        <strain evidence="2 3">NBRC 16267</strain>
    </source>
</reference>
<dbReference type="GO" id="GO:0006508">
    <property type="term" value="P:proteolysis"/>
    <property type="evidence" value="ECO:0007669"/>
    <property type="project" value="InterPro"/>
</dbReference>
<gene>
    <name evidence="2" type="ORF">Aple_093320</name>
</gene>
<dbReference type="EMBL" id="BLAF01000087">
    <property type="protein sequence ID" value="GES26433.1"/>
    <property type="molecule type" value="Genomic_DNA"/>
</dbReference>
<dbReference type="Pfam" id="PF00082">
    <property type="entry name" value="Peptidase_S8"/>
    <property type="match status" value="1"/>
</dbReference>
<proteinExistence type="predicted"/>
<dbReference type="AlphaFoldDB" id="A0A5M3Y3A6"/>
<evidence type="ECO:0000259" key="1">
    <source>
        <dbReference type="Pfam" id="PF00082"/>
    </source>
</evidence>
<dbReference type="InterPro" id="IPR036852">
    <property type="entry name" value="Peptidase_S8/S53_dom_sf"/>
</dbReference>
<evidence type="ECO:0000313" key="2">
    <source>
        <dbReference type="EMBL" id="GES26433.1"/>
    </source>
</evidence>
<sequence length="432" mass="46685">MAAENSRIARRVTESFHVDQIVVDLKEQGLVQEALRDLKIALAALPEHNDALGLTRLELDGLDEALANLQDRADLKERMEKAGGKTYAGVASTPLDELLFHLREKFAEKHFGWYPAMAKNRMCESIEAAPYHGGSFGHPKRAAAFRLPPQTPQRDRRIRIGVFDTRLFPHPGLDGRYESAPDALIEQEEGTMLPSFAGHCLLVCSIAAERAPAAEFVIKPVLDERTLLTTAWEVAKAMVESLKDDLDMFVLALGGTSADGQEPLVLRRACERTAGVVKVAALGNHADLPTSSPRKPPAATPMWPAASSTVIAVGADDDLGKAAFFSPRLDQAVWADVMARGTGRRGLFLPGEVQLVTVDHARGQMVDLPEIEDFGEGYATWDGSSFATADVAGFIAGQAGAQGGTVAEAANELLLSSTRPVFSSQDIRVVRR</sequence>
<evidence type="ECO:0000313" key="3">
    <source>
        <dbReference type="Proteomes" id="UP000377595"/>
    </source>
</evidence>
<comment type="caution">
    <text evidence="2">The sequence shown here is derived from an EMBL/GenBank/DDBJ whole genome shotgun (WGS) entry which is preliminary data.</text>
</comment>
<dbReference type="SUPFAM" id="SSF52743">
    <property type="entry name" value="Subtilisin-like"/>
    <property type="match status" value="1"/>
</dbReference>
<name>A0A5M3Y3A6_9ACTN</name>